<organism evidence="2 3">
    <name type="scientific">Aldrovandia affinis</name>
    <dbReference type="NCBI Taxonomy" id="143900"/>
    <lineage>
        <taxon>Eukaryota</taxon>
        <taxon>Metazoa</taxon>
        <taxon>Chordata</taxon>
        <taxon>Craniata</taxon>
        <taxon>Vertebrata</taxon>
        <taxon>Euteleostomi</taxon>
        <taxon>Actinopterygii</taxon>
        <taxon>Neopterygii</taxon>
        <taxon>Teleostei</taxon>
        <taxon>Notacanthiformes</taxon>
        <taxon>Halosauridae</taxon>
        <taxon>Aldrovandia</taxon>
    </lineage>
</organism>
<dbReference type="AlphaFoldDB" id="A0AAD7R9Q3"/>
<feature type="compositionally biased region" description="Basic and acidic residues" evidence="1">
    <location>
        <begin position="31"/>
        <end position="49"/>
    </location>
</feature>
<sequence length="96" mass="10579">MVTGAVHVPRGDYSKRSGLLTARSHTAQKQSEQRRKLQRKTAFESGRDATDVLSSSRACDVALADANAIQRGERKTQSRDEKAAELPQRLISCRAP</sequence>
<comment type="caution">
    <text evidence="2">The sequence shown here is derived from an EMBL/GenBank/DDBJ whole genome shotgun (WGS) entry which is preliminary data.</text>
</comment>
<protein>
    <submittedName>
        <fullName evidence="2">Uncharacterized protein</fullName>
    </submittedName>
</protein>
<gene>
    <name evidence="2" type="ORF">AAFF_G00289080</name>
</gene>
<proteinExistence type="predicted"/>
<evidence type="ECO:0000256" key="1">
    <source>
        <dbReference type="SAM" id="MobiDB-lite"/>
    </source>
</evidence>
<dbReference type="EMBL" id="JAINUG010000400">
    <property type="protein sequence ID" value="KAJ8372463.1"/>
    <property type="molecule type" value="Genomic_DNA"/>
</dbReference>
<feature type="region of interest" description="Disordered" evidence="1">
    <location>
        <begin position="70"/>
        <end position="96"/>
    </location>
</feature>
<feature type="compositionally biased region" description="Basic and acidic residues" evidence="1">
    <location>
        <begin position="71"/>
        <end position="84"/>
    </location>
</feature>
<feature type="region of interest" description="Disordered" evidence="1">
    <location>
        <begin position="1"/>
        <end position="49"/>
    </location>
</feature>
<accession>A0AAD7R9Q3</accession>
<dbReference type="Proteomes" id="UP001221898">
    <property type="component" value="Unassembled WGS sequence"/>
</dbReference>
<name>A0AAD7R9Q3_9TELE</name>
<evidence type="ECO:0000313" key="3">
    <source>
        <dbReference type="Proteomes" id="UP001221898"/>
    </source>
</evidence>
<reference evidence="2" key="1">
    <citation type="journal article" date="2023" name="Science">
        <title>Genome structures resolve the early diversification of teleost fishes.</title>
        <authorList>
            <person name="Parey E."/>
            <person name="Louis A."/>
            <person name="Montfort J."/>
            <person name="Bouchez O."/>
            <person name="Roques C."/>
            <person name="Iampietro C."/>
            <person name="Lluch J."/>
            <person name="Castinel A."/>
            <person name="Donnadieu C."/>
            <person name="Desvignes T."/>
            <person name="Floi Bucao C."/>
            <person name="Jouanno E."/>
            <person name="Wen M."/>
            <person name="Mejri S."/>
            <person name="Dirks R."/>
            <person name="Jansen H."/>
            <person name="Henkel C."/>
            <person name="Chen W.J."/>
            <person name="Zahm M."/>
            <person name="Cabau C."/>
            <person name="Klopp C."/>
            <person name="Thompson A.W."/>
            <person name="Robinson-Rechavi M."/>
            <person name="Braasch I."/>
            <person name="Lecointre G."/>
            <person name="Bobe J."/>
            <person name="Postlethwait J.H."/>
            <person name="Berthelot C."/>
            <person name="Roest Crollius H."/>
            <person name="Guiguen Y."/>
        </authorList>
    </citation>
    <scope>NUCLEOTIDE SEQUENCE</scope>
    <source>
        <strain evidence="2">NC1722</strain>
    </source>
</reference>
<evidence type="ECO:0000313" key="2">
    <source>
        <dbReference type="EMBL" id="KAJ8372463.1"/>
    </source>
</evidence>
<keyword evidence="3" id="KW-1185">Reference proteome</keyword>